<evidence type="ECO:0000313" key="2">
    <source>
        <dbReference type="Proteomes" id="UP000184038"/>
    </source>
</evidence>
<dbReference type="RefSeq" id="WP_073285116.1">
    <property type="nucleotide sequence ID" value="NZ_FRCP01000008.1"/>
</dbReference>
<protein>
    <recommendedName>
        <fullName evidence="3">CopG family transcriptional regulator</fullName>
    </recommendedName>
</protein>
<dbReference type="Proteomes" id="UP000184038">
    <property type="component" value="Unassembled WGS sequence"/>
</dbReference>
<evidence type="ECO:0000313" key="1">
    <source>
        <dbReference type="EMBL" id="SHM27861.1"/>
    </source>
</evidence>
<accession>A0A1M7HH55</accession>
<dbReference type="EMBL" id="FRCP01000008">
    <property type="protein sequence ID" value="SHM27861.1"/>
    <property type="molecule type" value="Genomic_DNA"/>
</dbReference>
<evidence type="ECO:0008006" key="3">
    <source>
        <dbReference type="Google" id="ProtNLM"/>
    </source>
</evidence>
<reference evidence="1 2" key="1">
    <citation type="submission" date="2016-11" db="EMBL/GenBank/DDBJ databases">
        <authorList>
            <person name="Jaros S."/>
            <person name="Januszkiewicz K."/>
            <person name="Wedrychowicz H."/>
        </authorList>
    </citation>
    <scope>NUCLEOTIDE SEQUENCE [LARGE SCALE GENOMIC DNA]</scope>
    <source>
        <strain evidence="1 2">DSM 15930</strain>
    </source>
</reference>
<organism evidence="1 2">
    <name type="scientific">Anaerosporobacter mobilis DSM 15930</name>
    <dbReference type="NCBI Taxonomy" id="1120996"/>
    <lineage>
        <taxon>Bacteria</taxon>
        <taxon>Bacillati</taxon>
        <taxon>Bacillota</taxon>
        <taxon>Clostridia</taxon>
        <taxon>Lachnospirales</taxon>
        <taxon>Lachnospiraceae</taxon>
        <taxon>Anaerosporobacter</taxon>
    </lineage>
</organism>
<gene>
    <name evidence="1" type="ORF">SAMN02746066_01370</name>
</gene>
<dbReference type="AlphaFoldDB" id="A0A1M7HH55"/>
<dbReference type="OrthoDB" id="1914755at2"/>
<name>A0A1M7HH55_9FIRM</name>
<keyword evidence="2" id="KW-1185">Reference proteome</keyword>
<dbReference type="STRING" id="1120996.SAMN02746066_01370"/>
<sequence>MARTGRPKVDKPINRSVTVKFKEEEYQLMLEYTQSHNISISQLIRIGVEMQIIKSTQK</sequence>
<proteinExistence type="predicted"/>